<dbReference type="AlphaFoldDB" id="A0A1V4AWX8"/>
<dbReference type="Gene3D" id="3.30.310.260">
    <property type="match status" value="1"/>
</dbReference>
<accession>A0A1V4AWX8</accession>
<proteinExistence type="inferred from homology"/>
<dbReference type="GO" id="GO:0006284">
    <property type="term" value="P:base-excision repair"/>
    <property type="evidence" value="ECO:0007669"/>
    <property type="project" value="InterPro"/>
</dbReference>
<comment type="similarity">
    <text evidence="1">Belongs to the type-1 OGG1 family.</text>
</comment>
<dbReference type="GO" id="GO:0140078">
    <property type="term" value="F:class I DNA-(apurinic or apyrimidinic site) endonuclease activity"/>
    <property type="evidence" value="ECO:0007669"/>
    <property type="project" value="UniProtKB-EC"/>
</dbReference>
<comment type="caution">
    <text evidence="11">The sequence shown here is derived from an EMBL/GenBank/DDBJ whole genome shotgun (WGS) entry which is preliminary data.</text>
</comment>
<dbReference type="SMART" id="SM00478">
    <property type="entry name" value="ENDO3c"/>
    <property type="match status" value="1"/>
</dbReference>
<organism evidence="11 12">
    <name type="scientific">Candidatus Brocadia carolinensis</name>
    <dbReference type="NCBI Taxonomy" id="1004156"/>
    <lineage>
        <taxon>Bacteria</taxon>
        <taxon>Pseudomonadati</taxon>
        <taxon>Planctomycetota</taxon>
        <taxon>Candidatus Brocadiia</taxon>
        <taxon>Candidatus Brocadiales</taxon>
        <taxon>Candidatus Brocadiaceae</taxon>
        <taxon>Candidatus Brocadia</taxon>
    </lineage>
</organism>
<evidence type="ECO:0000256" key="8">
    <source>
        <dbReference type="ARBA" id="ARBA00023295"/>
    </source>
</evidence>
<keyword evidence="6" id="KW-0456">Lyase</keyword>
<dbReference type="STRING" id="1004156.AYP45_02275"/>
<keyword evidence="7" id="KW-0511">Multifunctional enzyme</keyword>
<name>A0A1V4AWX8_9BACT</name>
<dbReference type="PANTHER" id="PTHR10242">
    <property type="entry name" value="8-OXOGUANINE DNA GLYCOSYLASE"/>
    <property type="match status" value="1"/>
</dbReference>
<comment type="catalytic activity">
    <reaction evidence="9">
        <text>2'-deoxyribonucleotide-(2'-deoxyribose 5'-phosphate)-2'-deoxyribonucleotide-DNA = a 3'-end 2'-deoxyribonucleotide-(2,3-dehydro-2,3-deoxyribose 5'-phosphate)-DNA + a 5'-end 5'-phospho-2'-deoxyribonucleoside-DNA + H(+)</text>
        <dbReference type="Rhea" id="RHEA:66592"/>
        <dbReference type="Rhea" id="RHEA-COMP:13180"/>
        <dbReference type="Rhea" id="RHEA-COMP:16897"/>
        <dbReference type="Rhea" id="RHEA-COMP:17067"/>
        <dbReference type="ChEBI" id="CHEBI:15378"/>
        <dbReference type="ChEBI" id="CHEBI:136412"/>
        <dbReference type="ChEBI" id="CHEBI:157695"/>
        <dbReference type="ChEBI" id="CHEBI:167181"/>
        <dbReference type="EC" id="4.2.99.18"/>
    </reaction>
</comment>
<evidence type="ECO:0000313" key="11">
    <source>
        <dbReference type="EMBL" id="OOP57640.1"/>
    </source>
</evidence>
<evidence type="ECO:0000256" key="5">
    <source>
        <dbReference type="ARBA" id="ARBA00023204"/>
    </source>
</evidence>
<dbReference type="SUPFAM" id="SSF55945">
    <property type="entry name" value="TATA-box binding protein-like"/>
    <property type="match status" value="1"/>
</dbReference>
<evidence type="ECO:0000256" key="6">
    <source>
        <dbReference type="ARBA" id="ARBA00023239"/>
    </source>
</evidence>
<dbReference type="PANTHER" id="PTHR10242:SF2">
    <property type="entry name" value="N-GLYCOSYLASE_DNA LYASE"/>
    <property type="match status" value="1"/>
</dbReference>
<evidence type="ECO:0000256" key="4">
    <source>
        <dbReference type="ARBA" id="ARBA00022801"/>
    </source>
</evidence>
<evidence type="ECO:0000259" key="10">
    <source>
        <dbReference type="SMART" id="SM00478"/>
    </source>
</evidence>
<keyword evidence="4" id="KW-0378">Hydrolase</keyword>
<gene>
    <name evidence="11" type="ORF">AYP45_02275</name>
</gene>
<reference evidence="11 12" key="1">
    <citation type="journal article" date="2017" name="Water Res.">
        <title>Discovery and metagenomic analysis of an anammox bacterial enrichment related to Candidatus "Brocadia caroliniensis" in a full-scale glycerol-fed nitritation-denitritation separate centrate treatment process.</title>
        <authorList>
            <person name="Park H."/>
            <person name="Brotto A.C."/>
            <person name="van Loosdrecht M.C."/>
            <person name="Chandran K."/>
        </authorList>
    </citation>
    <scope>NUCLEOTIDE SEQUENCE [LARGE SCALE GENOMIC DNA]</scope>
    <source>
        <strain evidence="11">26THWARD</strain>
    </source>
</reference>
<dbReference type="InterPro" id="IPR012904">
    <property type="entry name" value="OGG_N"/>
</dbReference>
<keyword evidence="5" id="KW-0234">DNA repair</keyword>
<dbReference type="InterPro" id="IPR052054">
    <property type="entry name" value="Oxidative_DNA_repair_enzyme"/>
</dbReference>
<dbReference type="GO" id="GO:0008534">
    <property type="term" value="F:oxidized purine nucleobase lesion DNA N-glycosylase activity"/>
    <property type="evidence" value="ECO:0007669"/>
    <property type="project" value="InterPro"/>
</dbReference>
<dbReference type="EMBL" id="AYTS01000022">
    <property type="protein sequence ID" value="OOP57640.1"/>
    <property type="molecule type" value="Genomic_DNA"/>
</dbReference>
<dbReference type="CDD" id="cd00056">
    <property type="entry name" value="ENDO3c"/>
    <property type="match status" value="1"/>
</dbReference>
<dbReference type="GO" id="GO:0006289">
    <property type="term" value="P:nucleotide-excision repair"/>
    <property type="evidence" value="ECO:0007669"/>
    <property type="project" value="InterPro"/>
</dbReference>
<feature type="domain" description="HhH-GPD" evidence="10">
    <location>
        <begin position="107"/>
        <end position="266"/>
    </location>
</feature>
<dbReference type="InterPro" id="IPR011257">
    <property type="entry name" value="DNA_glycosylase"/>
</dbReference>
<keyword evidence="8" id="KW-0326">Glycosidase</keyword>
<dbReference type="GO" id="GO:0003684">
    <property type="term" value="F:damaged DNA binding"/>
    <property type="evidence" value="ECO:0007669"/>
    <property type="project" value="InterPro"/>
</dbReference>
<keyword evidence="3" id="KW-0227">DNA damage</keyword>
<dbReference type="EC" id="4.2.99.18" evidence="2"/>
<evidence type="ECO:0000313" key="12">
    <source>
        <dbReference type="Proteomes" id="UP000189681"/>
    </source>
</evidence>
<evidence type="ECO:0000256" key="7">
    <source>
        <dbReference type="ARBA" id="ARBA00023268"/>
    </source>
</evidence>
<evidence type="ECO:0000256" key="3">
    <source>
        <dbReference type="ARBA" id="ARBA00022763"/>
    </source>
</evidence>
<dbReference type="SUPFAM" id="SSF48150">
    <property type="entry name" value="DNA-glycosylase"/>
    <property type="match status" value="1"/>
</dbReference>
<dbReference type="Gene3D" id="1.10.340.30">
    <property type="entry name" value="Hypothetical protein, domain 2"/>
    <property type="match status" value="1"/>
</dbReference>
<protein>
    <recommendedName>
        <fullName evidence="2">DNA-(apurinic or apyrimidinic site) lyase</fullName>
        <ecNumber evidence="2">4.2.99.18</ecNumber>
    </recommendedName>
</protein>
<dbReference type="Proteomes" id="UP000189681">
    <property type="component" value="Unassembled WGS sequence"/>
</dbReference>
<sequence length="269" mass="31341">MPRILVKNFNLESTLLCGQLFRVSRRSDWYDIAVRDRVFHVRQSVNHLEFQGIDRKSLIHYFALDEPYSAILKEINRDRHIGKAIRRYYGLRIVRQDPWECLISFLCSSAANIPKIKLNLEILSQFFGKKITVKGREMHTFPNPGDLNNYDQIVLAKTGFRAKYIRTANDLVSESFLLSLKNLPYLEAKRALKDIPGIGDKIADCILLFSLGFTEAFPIDTWMKKVLQKLYFKNQQVSSQKLQDFGVEYFGRYAGYAQQFLYMMARESA</sequence>
<evidence type="ECO:0000256" key="9">
    <source>
        <dbReference type="ARBA" id="ARBA00044632"/>
    </source>
</evidence>
<evidence type="ECO:0000256" key="2">
    <source>
        <dbReference type="ARBA" id="ARBA00012720"/>
    </source>
</evidence>
<dbReference type="Gene3D" id="1.10.1670.10">
    <property type="entry name" value="Helix-hairpin-Helix base-excision DNA repair enzymes (C-terminal)"/>
    <property type="match status" value="1"/>
</dbReference>
<dbReference type="Pfam" id="PF07934">
    <property type="entry name" value="OGG_N"/>
    <property type="match status" value="1"/>
</dbReference>
<dbReference type="InterPro" id="IPR003265">
    <property type="entry name" value="HhH-GPD_domain"/>
</dbReference>
<evidence type="ECO:0000256" key="1">
    <source>
        <dbReference type="ARBA" id="ARBA00010679"/>
    </source>
</evidence>
<dbReference type="InterPro" id="IPR023170">
    <property type="entry name" value="HhH_base_excis_C"/>
</dbReference>